<gene>
    <name evidence="1" type="ORF">G5575_01410</name>
</gene>
<accession>A0A6M1S927</accession>
<reference evidence="1 2" key="1">
    <citation type="submission" date="2020-02" db="EMBL/GenBank/DDBJ databases">
        <authorList>
            <person name="Khan S.A."/>
            <person name="Jeon C.O."/>
            <person name="Chun B.H."/>
        </authorList>
    </citation>
    <scope>NUCLEOTIDE SEQUENCE [LARGE SCALE GENOMIC DNA]</scope>
    <source>
        <strain evidence="1 2">H239</strain>
    </source>
</reference>
<dbReference type="Proteomes" id="UP000474802">
    <property type="component" value="Unassembled WGS sequence"/>
</dbReference>
<evidence type="ECO:0000313" key="1">
    <source>
        <dbReference type="EMBL" id="NGP16519.1"/>
    </source>
</evidence>
<dbReference type="AlphaFoldDB" id="A0A6M1S927"/>
<protein>
    <submittedName>
        <fullName evidence="1">Helix-turn-helix domain-containing protein</fullName>
    </submittedName>
</protein>
<proteinExistence type="predicted"/>
<name>A0A6M1S927_9HYPH</name>
<reference evidence="1 2" key="2">
    <citation type="submission" date="2020-03" db="EMBL/GenBank/DDBJ databases">
        <title>Devosia chinhatensis sp. nov., isolated from a hexachlorocyclohexane (HCH) dump site in India.</title>
        <authorList>
            <person name="Kumar M."/>
            <person name="Lal R."/>
        </authorList>
    </citation>
    <scope>NUCLEOTIDE SEQUENCE [LARGE SCALE GENOMIC DNA]</scope>
    <source>
        <strain evidence="1 2">H239</strain>
    </source>
</reference>
<keyword evidence="2" id="KW-1185">Reference proteome</keyword>
<dbReference type="RefSeq" id="WP_164532773.1">
    <property type="nucleotide sequence ID" value="NZ_JAALFG010000001.1"/>
</dbReference>
<dbReference type="EMBL" id="JAALFG010000001">
    <property type="protein sequence ID" value="NGP16519.1"/>
    <property type="molecule type" value="Genomic_DNA"/>
</dbReference>
<comment type="caution">
    <text evidence="1">The sequence shown here is derived from an EMBL/GenBank/DDBJ whole genome shotgun (WGS) entry which is preliminary data.</text>
</comment>
<evidence type="ECO:0000313" key="2">
    <source>
        <dbReference type="Proteomes" id="UP000474802"/>
    </source>
</evidence>
<organism evidence="1 2">
    <name type="scientific">Devosia aurantiaca</name>
    <dbReference type="NCBI Taxonomy" id="2714858"/>
    <lineage>
        <taxon>Bacteria</taxon>
        <taxon>Pseudomonadati</taxon>
        <taxon>Pseudomonadota</taxon>
        <taxon>Alphaproteobacteria</taxon>
        <taxon>Hyphomicrobiales</taxon>
        <taxon>Devosiaceae</taxon>
        <taxon>Devosia</taxon>
    </lineage>
</organism>
<sequence length="109" mass="12131">MDNLEPSMDDVALDKIFGKRLLIPMAEAAHALAMDVRTLREHAQRGEIVFTQVGRGSDRIKRCFTRSQLLAFLAQGEKQDRPAPLSKGQALAVDAILRKRGAGSRDFIR</sequence>